<dbReference type="Proteomes" id="UP001164042">
    <property type="component" value="Chromosome"/>
</dbReference>
<dbReference type="AlphaFoldDB" id="A0AA46TU48"/>
<dbReference type="Pfam" id="PF13529">
    <property type="entry name" value="Peptidase_C39_2"/>
    <property type="match status" value="1"/>
</dbReference>
<evidence type="ECO:0000259" key="4">
    <source>
        <dbReference type="Pfam" id="PF18885"/>
    </source>
</evidence>
<feature type="compositionally biased region" description="Low complexity" evidence="1">
    <location>
        <begin position="100"/>
        <end position="114"/>
    </location>
</feature>
<evidence type="ECO:0000256" key="1">
    <source>
        <dbReference type="SAM" id="MobiDB-lite"/>
    </source>
</evidence>
<proteinExistence type="predicted"/>
<keyword evidence="2" id="KW-0732">Signal</keyword>
<feature type="region of interest" description="Disordered" evidence="1">
    <location>
        <begin position="38"/>
        <end position="117"/>
    </location>
</feature>
<evidence type="ECO:0000313" key="5">
    <source>
        <dbReference type="EMBL" id="UYT09639.1"/>
    </source>
</evidence>
<sequence length="442" mass="48544">MKKKIILSCSVVMVSFLLGAHSHLSAETMEGLDEGTVNVNITDNSTSSSEISHSSDATSSSSSETISSNQSQLPSESTSEEASSEEEMNTIPSVDEASKISDSSSKDTTTAQQKATSEKKEYITVYRLYNKRNMEHLYTTDKNEMTTLLKIMNSDWKYEGGAWMSPKTAGASVYRVYNPKSGEHLYTKDSYEAKVLSSKHGWKNEGRKFFSDNSGISVYRLFNAQAGIGAHFVTRDAYEKKVLTSKGWKYEGIAWKSSNTPLVVDYTPPKTPVPPKPHAKSPVYFSQLNSRWSRVPLNNSTVGVSGCVPTSLAMIFKGSYGMNVDPGTVAIRANGISHQSFGLSGKDLLNTVKAYGRSVEQISSQNRAITLLKSGYPLVFYINVGIGHAVVVYGYNNGTVNVFDPYNRQFYPSGRASLTSIWNKPSADPMDWDAGRPVFAVK</sequence>
<evidence type="ECO:0000313" key="6">
    <source>
        <dbReference type="Proteomes" id="UP001164042"/>
    </source>
</evidence>
<dbReference type="InterPro" id="IPR043708">
    <property type="entry name" value="DUF5648"/>
</dbReference>
<dbReference type="Gene3D" id="3.90.70.10">
    <property type="entry name" value="Cysteine proteinases"/>
    <property type="match status" value="1"/>
</dbReference>
<name>A0AA46TU48_9LACT</name>
<feature type="domain" description="Peptidase C39-like" evidence="3">
    <location>
        <begin position="290"/>
        <end position="406"/>
    </location>
</feature>
<feature type="signal peptide" evidence="2">
    <location>
        <begin position="1"/>
        <end position="26"/>
    </location>
</feature>
<reference evidence="5" key="1">
    <citation type="submission" date="2022-10" db="EMBL/GenBank/DDBJ databases">
        <title>Genome assembly of Lactococcus garvieae isolates from cricket gut.</title>
        <authorList>
            <person name="Luecke A.R."/>
            <person name="Brown A.M.V."/>
            <person name="Wakeman C.A."/>
        </authorList>
    </citation>
    <scope>NUCLEOTIDE SEQUENCE</scope>
    <source>
        <strain evidence="5">Alexii-11_2</strain>
    </source>
</reference>
<evidence type="ECO:0000259" key="3">
    <source>
        <dbReference type="Pfam" id="PF13529"/>
    </source>
</evidence>
<feature type="domain" description="DUF5648" evidence="4">
    <location>
        <begin position="124"/>
        <end position="256"/>
    </location>
</feature>
<dbReference type="RefSeq" id="WP_264307763.1">
    <property type="nucleotide sequence ID" value="NZ_CP109635.1"/>
</dbReference>
<dbReference type="EMBL" id="CP109635">
    <property type="protein sequence ID" value="UYT09639.1"/>
    <property type="molecule type" value="Genomic_DNA"/>
</dbReference>
<organism evidence="5 6">
    <name type="scientific">Lactococcus garvieae</name>
    <dbReference type="NCBI Taxonomy" id="1363"/>
    <lineage>
        <taxon>Bacteria</taxon>
        <taxon>Bacillati</taxon>
        <taxon>Bacillota</taxon>
        <taxon>Bacilli</taxon>
        <taxon>Lactobacillales</taxon>
        <taxon>Streptococcaceae</taxon>
        <taxon>Lactococcus</taxon>
    </lineage>
</organism>
<feature type="compositionally biased region" description="Acidic residues" evidence="1">
    <location>
        <begin position="78"/>
        <end position="88"/>
    </location>
</feature>
<dbReference type="Pfam" id="PF18885">
    <property type="entry name" value="DUF5648"/>
    <property type="match status" value="1"/>
</dbReference>
<evidence type="ECO:0000256" key="2">
    <source>
        <dbReference type="SAM" id="SignalP"/>
    </source>
</evidence>
<feature type="compositionally biased region" description="Low complexity" evidence="1">
    <location>
        <begin position="42"/>
        <end position="77"/>
    </location>
</feature>
<dbReference type="InterPro" id="IPR039564">
    <property type="entry name" value="Peptidase_C39-like"/>
</dbReference>
<accession>A0AA46TU48</accession>
<gene>
    <name evidence="5" type="ORF">OF801_06550</name>
</gene>
<feature type="chain" id="PRO_5041351169" evidence="2">
    <location>
        <begin position="27"/>
        <end position="442"/>
    </location>
</feature>
<protein>
    <submittedName>
        <fullName evidence="5">C39 family peptidase</fullName>
    </submittedName>
</protein>